<comment type="caution">
    <text evidence="2">The sequence shown here is derived from an EMBL/GenBank/DDBJ whole genome shotgun (WGS) entry which is preliminary data.</text>
</comment>
<evidence type="ECO:0000313" key="3">
    <source>
        <dbReference type="Proteomes" id="UP000256269"/>
    </source>
</evidence>
<dbReference type="AlphaFoldDB" id="A0A3E0HKN3"/>
<accession>A0A3E0HKN3</accession>
<feature type="domain" description="Helix-turn-helix" evidence="1">
    <location>
        <begin position="10"/>
        <end position="56"/>
    </location>
</feature>
<reference evidence="2 3" key="1">
    <citation type="submission" date="2018-08" db="EMBL/GenBank/DDBJ databases">
        <title>Genomic Encyclopedia of Archaeal and Bacterial Type Strains, Phase II (KMG-II): from individual species to whole genera.</title>
        <authorList>
            <person name="Goeker M."/>
        </authorList>
    </citation>
    <scope>NUCLEOTIDE SEQUENCE [LARGE SCALE GENOMIC DNA]</scope>
    <source>
        <strain evidence="2 3">DSM 45791</strain>
    </source>
</reference>
<dbReference type="InterPro" id="IPR041657">
    <property type="entry name" value="HTH_17"/>
</dbReference>
<keyword evidence="3" id="KW-1185">Reference proteome</keyword>
<dbReference type="OrthoDB" id="3699088at2"/>
<evidence type="ECO:0000313" key="2">
    <source>
        <dbReference type="EMBL" id="REH47052.1"/>
    </source>
</evidence>
<dbReference type="Proteomes" id="UP000256269">
    <property type="component" value="Unassembled WGS sequence"/>
</dbReference>
<dbReference type="RefSeq" id="WP_116175707.1">
    <property type="nucleotide sequence ID" value="NZ_CP144375.1"/>
</dbReference>
<organism evidence="2 3">
    <name type="scientific">Kutzneria buriramensis</name>
    <dbReference type="NCBI Taxonomy" id="1045776"/>
    <lineage>
        <taxon>Bacteria</taxon>
        <taxon>Bacillati</taxon>
        <taxon>Actinomycetota</taxon>
        <taxon>Actinomycetes</taxon>
        <taxon>Pseudonocardiales</taxon>
        <taxon>Pseudonocardiaceae</taxon>
        <taxon>Kutzneria</taxon>
    </lineage>
</organism>
<evidence type="ECO:0000259" key="1">
    <source>
        <dbReference type="Pfam" id="PF12728"/>
    </source>
</evidence>
<protein>
    <recommendedName>
        <fullName evidence="1">Helix-turn-helix domain-containing protein</fullName>
    </recommendedName>
</protein>
<dbReference type="Pfam" id="PF12728">
    <property type="entry name" value="HTH_17"/>
    <property type="match status" value="1"/>
</dbReference>
<sequence>MRTYMPKQTYYSVREAAWVLGIEPSTASRAVRLGSLRTVRRRGRLVVPAAAVARLLGEPSGGAS</sequence>
<proteinExistence type="predicted"/>
<gene>
    <name evidence="2" type="ORF">BCF44_106216</name>
</gene>
<dbReference type="EMBL" id="QUNO01000006">
    <property type="protein sequence ID" value="REH47052.1"/>
    <property type="molecule type" value="Genomic_DNA"/>
</dbReference>
<name>A0A3E0HKN3_9PSEU</name>